<evidence type="ECO:0000313" key="1">
    <source>
        <dbReference type="EMBL" id="QNN60941.1"/>
    </source>
</evidence>
<keyword evidence="2" id="KW-1185">Reference proteome</keyword>
<dbReference type="PANTHER" id="PTHR37297">
    <property type="entry name" value="PROTEIN NRDI"/>
    <property type="match status" value="1"/>
</dbReference>
<dbReference type="InterPro" id="IPR029039">
    <property type="entry name" value="Flavoprotein-like_sf"/>
</dbReference>
<protein>
    <submittedName>
        <fullName evidence="1">Class Ib ribonucleoside-diphosphate reductase assembly flavoprotein NrdI</fullName>
    </submittedName>
</protein>
<proteinExistence type="predicted"/>
<dbReference type="SUPFAM" id="SSF52218">
    <property type="entry name" value="Flavoproteins"/>
    <property type="match status" value="1"/>
</dbReference>
<name>A0A7G9RZB6_9FIRM</name>
<organism evidence="1 2">
    <name type="scientific">Erysipelothrix inopinata</name>
    <dbReference type="NCBI Taxonomy" id="225084"/>
    <lineage>
        <taxon>Bacteria</taxon>
        <taxon>Bacillati</taxon>
        <taxon>Bacillota</taxon>
        <taxon>Erysipelotrichia</taxon>
        <taxon>Erysipelotrichales</taxon>
        <taxon>Erysipelotrichaceae</taxon>
        <taxon>Erysipelothrix</taxon>
    </lineage>
</organism>
<dbReference type="EMBL" id="CP060715">
    <property type="protein sequence ID" value="QNN60941.1"/>
    <property type="molecule type" value="Genomic_DNA"/>
</dbReference>
<reference evidence="1 2" key="1">
    <citation type="submission" date="2020-08" db="EMBL/GenBank/DDBJ databases">
        <title>Genome sequence of Erysipelothrix inopinata DSM 15511T.</title>
        <authorList>
            <person name="Hyun D.-W."/>
            <person name="Bae J.-W."/>
        </authorList>
    </citation>
    <scope>NUCLEOTIDE SEQUENCE [LARGE SCALE GENOMIC DNA]</scope>
    <source>
        <strain evidence="1 2">DSM 15511</strain>
    </source>
</reference>
<dbReference type="KEGG" id="eio:H9L01_00770"/>
<dbReference type="Proteomes" id="UP000515928">
    <property type="component" value="Chromosome"/>
</dbReference>
<dbReference type="PANTHER" id="PTHR37297:SF1">
    <property type="entry name" value="PROTEIN NRDI"/>
    <property type="match status" value="1"/>
</dbReference>
<evidence type="ECO:0000313" key="2">
    <source>
        <dbReference type="Proteomes" id="UP000515928"/>
    </source>
</evidence>
<dbReference type="GO" id="GO:0010181">
    <property type="term" value="F:FMN binding"/>
    <property type="evidence" value="ECO:0007669"/>
    <property type="project" value="InterPro"/>
</dbReference>
<gene>
    <name evidence="1" type="ORF">H9L01_00770</name>
</gene>
<dbReference type="Gene3D" id="3.40.50.360">
    <property type="match status" value="1"/>
</dbReference>
<sequence>MIIVYDSLTGQCERFASRLGETVVDILDYEDDNGEDVLLVTRSWDFGKVTDEAREFLESHSEKVKGVAVGGNRNWGTNFGAAGVKIEKEYGIELILKFEGSGFSQDVEYVKDWINKYKERVS</sequence>
<dbReference type="InterPro" id="IPR004465">
    <property type="entry name" value="RNR_NrdI"/>
</dbReference>
<dbReference type="AlphaFoldDB" id="A0A7G9RZB6"/>
<accession>A0A7G9RZB6</accession>
<dbReference type="Pfam" id="PF07972">
    <property type="entry name" value="Flavodoxin_NdrI"/>
    <property type="match status" value="1"/>
</dbReference>
<dbReference type="RefSeq" id="WP_187534061.1">
    <property type="nucleotide sequence ID" value="NZ_CBCSHU010000009.1"/>
</dbReference>